<name>A0A931FRV7_9HYPH</name>
<keyword evidence="4" id="KW-1185">Reference proteome</keyword>
<protein>
    <submittedName>
        <fullName evidence="3">VOC family protein</fullName>
    </submittedName>
</protein>
<dbReference type="CDD" id="cd06587">
    <property type="entry name" value="VOC"/>
    <property type="match status" value="1"/>
</dbReference>
<evidence type="ECO:0000259" key="2">
    <source>
        <dbReference type="PROSITE" id="PS51819"/>
    </source>
</evidence>
<dbReference type="Gene3D" id="3.10.180.10">
    <property type="entry name" value="2,3-Dihydroxybiphenyl 1,2-Dioxygenase, domain 1"/>
    <property type="match status" value="1"/>
</dbReference>
<organism evidence="3 4">
    <name type="scientific">Microvirga alba</name>
    <dbReference type="NCBI Taxonomy" id="2791025"/>
    <lineage>
        <taxon>Bacteria</taxon>
        <taxon>Pseudomonadati</taxon>
        <taxon>Pseudomonadota</taxon>
        <taxon>Alphaproteobacteria</taxon>
        <taxon>Hyphomicrobiales</taxon>
        <taxon>Methylobacteriaceae</taxon>
        <taxon>Microvirga</taxon>
    </lineage>
</organism>
<feature type="signal peptide" evidence="1">
    <location>
        <begin position="1"/>
        <end position="35"/>
    </location>
</feature>
<dbReference type="InterPro" id="IPR004360">
    <property type="entry name" value="Glyas_Fos-R_dOase_dom"/>
</dbReference>
<gene>
    <name evidence="3" type="ORF">I2H38_16380</name>
</gene>
<sequence>MRQFLRAGFRRSALCAIATVSLLSFHSTHLPPALAQSAPAARSGAVSIRTPDFDETIRWYQNNLGFRLIASRNLVPGRSAVLERNGSFLEVTEADHPMPPGGEVPGVTPVPVITLLVPDVDEEVERLRARGVEILQPPQDELGGSYRTAQIRDNGRHRIELREPLGSLGSFHAEGR</sequence>
<accession>A0A931FRV7</accession>
<feature type="domain" description="VOC" evidence="2">
    <location>
        <begin position="42"/>
        <end position="164"/>
    </location>
</feature>
<dbReference type="PROSITE" id="PS51819">
    <property type="entry name" value="VOC"/>
    <property type="match status" value="1"/>
</dbReference>
<reference evidence="3" key="1">
    <citation type="submission" date="2020-11" db="EMBL/GenBank/DDBJ databases">
        <authorList>
            <person name="Kim M.K."/>
        </authorList>
    </citation>
    <scope>NUCLEOTIDE SEQUENCE</scope>
    <source>
        <strain evidence="3">BT350</strain>
    </source>
</reference>
<evidence type="ECO:0000313" key="4">
    <source>
        <dbReference type="Proteomes" id="UP000599312"/>
    </source>
</evidence>
<dbReference type="AlphaFoldDB" id="A0A931FRV7"/>
<dbReference type="InterPro" id="IPR029068">
    <property type="entry name" value="Glyas_Bleomycin-R_OHBP_Dase"/>
</dbReference>
<dbReference type="InterPro" id="IPR037523">
    <property type="entry name" value="VOC_core"/>
</dbReference>
<dbReference type="Proteomes" id="UP000599312">
    <property type="component" value="Unassembled WGS sequence"/>
</dbReference>
<dbReference type="Pfam" id="PF00903">
    <property type="entry name" value="Glyoxalase"/>
    <property type="match status" value="1"/>
</dbReference>
<evidence type="ECO:0000256" key="1">
    <source>
        <dbReference type="SAM" id="SignalP"/>
    </source>
</evidence>
<dbReference type="EMBL" id="JADQDO010000009">
    <property type="protein sequence ID" value="MBF9234953.1"/>
    <property type="molecule type" value="Genomic_DNA"/>
</dbReference>
<dbReference type="SUPFAM" id="SSF54593">
    <property type="entry name" value="Glyoxalase/Bleomycin resistance protein/Dihydroxybiphenyl dioxygenase"/>
    <property type="match status" value="1"/>
</dbReference>
<proteinExistence type="predicted"/>
<feature type="chain" id="PRO_5037736361" evidence="1">
    <location>
        <begin position="36"/>
        <end position="176"/>
    </location>
</feature>
<comment type="caution">
    <text evidence="3">The sequence shown here is derived from an EMBL/GenBank/DDBJ whole genome shotgun (WGS) entry which is preliminary data.</text>
</comment>
<dbReference type="RefSeq" id="WP_196272947.1">
    <property type="nucleotide sequence ID" value="NZ_JADQDO010000009.1"/>
</dbReference>
<keyword evidence="1" id="KW-0732">Signal</keyword>
<evidence type="ECO:0000313" key="3">
    <source>
        <dbReference type="EMBL" id="MBF9234953.1"/>
    </source>
</evidence>